<reference evidence="2" key="1">
    <citation type="submission" date="2022-10" db="EMBL/GenBank/DDBJ databases">
        <title>Genome assembly of Pristionchus species.</title>
        <authorList>
            <person name="Yoshida K."/>
            <person name="Sommer R.J."/>
        </authorList>
    </citation>
    <scope>NUCLEOTIDE SEQUENCE [LARGE SCALE GENOMIC DNA]</scope>
    <source>
        <strain evidence="2">RS5460</strain>
    </source>
</reference>
<name>A0AAN5D548_9BILA</name>
<comment type="caution">
    <text evidence="1">The sequence shown here is derived from an EMBL/GenBank/DDBJ whole genome shotgun (WGS) entry which is preliminary data.</text>
</comment>
<keyword evidence="2" id="KW-1185">Reference proteome</keyword>
<gene>
    <name evidence="1" type="ORF">PMAYCL1PPCAC_26447</name>
</gene>
<feature type="non-terminal residue" evidence="1">
    <location>
        <position position="1"/>
    </location>
</feature>
<evidence type="ECO:0000313" key="2">
    <source>
        <dbReference type="Proteomes" id="UP001328107"/>
    </source>
</evidence>
<dbReference type="AlphaFoldDB" id="A0AAN5D548"/>
<proteinExistence type="predicted"/>
<dbReference type="EMBL" id="BTRK01000005">
    <property type="protein sequence ID" value="GMR56252.1"/>
    <property type="molecule type" value="Genomic_DNA"/>
</dbReference>
<dbReference type="Proteomes" id="UP001328107">
    <property type="component" value="Unassembled WGS sequence"/>
</dbReference>
<organism evidence="1 2">
    <name type="scientific">Pristionchus mayeri</name>
    <dbReference type="NCBI Taxonomy" id="1317129"/>
    <lineage>
        <taxon>Eukaryota</taxon>
        <taxon>Metazoa</taxon>
        <taxon>Ecdysozoa</taxon>
        <taxon>Nematoda</taxon>
        <taxon>Chromadorea</taxon>
        <taxon>Rhabditida</taxon>
        <taxon>Rhabditina</taxon>
        <taxon>Diplogasteromorpha</taxon>
        <taxon>Diplogasteroidea</taxon>
        <taxon>Neodiplogasteridae</taxon>
        <taxon>Pristionchus</taxon>
    </lineage>
</organism>
<sequence>IKKVEINGYQFTPQDLSLFAQLLRSSKIGDLDLRRFRVDGNNISSIVEIASHAKRNLFPFESRSTLRSRCLFYSIGFTGAYFRSHPRVF</sequence>
<evidence type="ECO:0000313" key="1">
    <source>
        <dbReference type="EMBL" id="GMR56252.1"/>
    </source>
</evidence>
<protein>
    <submittedName>
        <fullName evidence="1">Uncharacterized protein</fullName>
    </submittedName>
</protein>
<accession>A0AAN5D548</accession>